<feature type="compositionally biased region" description="Basic and acidic residues" evidence="1">
    <location>
        <begin position="329"/>
        <end position="338"/>
    </location>
</feature>
<gene>
    <name evidence="2" type="ORF">GPUH_LOCUS14594</name>
</gene>
<feature type="region of interest" description="Disordered" evidence="1">
    <location>
        <begin position="271"/>
        <end position="344"/>
    </location>
</feature>
<protein>
    <submittedName>
        <fullName evidence="4">NPL domain-containing protein</fullName>
    </submittedName>
</protein>
<dbReference type="AlphaFoldDB" id="A0A183E0V3"/>
<reference evidence="2 3" key="2">
    <citation type="submission" date="2018-11" db="EMBL/GenBank/DDBJ databases">
        <authorList>
            <consortium name="Pathogen Informatics"/>
        </authorList>
    </citation>
    <scope>NUCLEOTIDE SEQUENCE [LARGE SCALE GENOMIC DNA]</scope>
</reference>
<organism evidence="4">
    <name type="scientific">Gongylonema pulchrum</name>
    <dbReference type="NCBI Taxonomy" id="637853"/>
    <lineage>
        <taxon>Eukaryota</taxon>
        <taxon>Metazoa</taxon>
        <taxon>Ecdysozoa</taxon>
        <taxon>Nematoda</taxon>
        <taxon>Chromadorea</taxon>
        <taxon>Rhabditida</taxon>
        <taxon>Spirurina</taxon>
        <taxon>Spiruromorpha</taxon>
        <taxon>Spiruroidea</taxon>
        <taxon>Gongylonematidae</taxon>
        <taxon>Gongylonema</taxon>
    </lineage>
</organism>
<accession>A0A183E0V3</accession>
<sequence>MIASASLDDKDESENAHAVEQPEIILGPAPIPAVNAWFKQSSQQRKDSKEEADLQNSNASKDGTEVPLICKTTEADRGSELKDRSLQFLFDLGNFFDLKNNRCGEAIAFQIEANSVNITKTLCHPIKKKDNFSERKDSKEETDLQNSNASKDGTEIALICKTAEADRGNELKDRSVQFLFDLKNFFDLKNNHCGEAIAVQIEANSVKYVGTVLGTEGINLFELTQLAPEMPSSTDPAKTPAPAQKHEETGSDKKVADVDGNAWPSLIEALGDEQKQESTPVIANPKGVAAAASASDDSGKVVEEASEAAQLAPEMPSSTDPAKATAPAQKHEETRSDTKVCMSR</sequence>
<feature type="region of interest" description="Disordered" evidence="1">
    <location>
        <begin position="1"/>
        <end position="65"/>
    </location>
</feature>
<dbReference type="Proteomes" id="UP000271098">
    <property type="component" value="Unassembled WGS sequence"/>
</dbReference>
<name>A0A183E0V3_9BILA</name>
<evidence type="ECO:0000313" key="4">
    <source>
        <dbReference type="WBParaSite" id="GPUH_0001461301-mRNA-1"/>
    </source>
</evidence>
<dbReference type="EMBL" id="UYRT01081444">
    <property type="protein sequence ID" value="VDN24428.1"/>
    <property type="molecule type" value="Genomic_DNA"/>
</dbReference>
<feature type="region of interest" description="Disordered" evidence="1">
    <location>
        <begin position="229"/>
        <end position="258"/>
    </location>
</feature>
<evidence type="ECO:0000256" key="1">
    <source>
        <dbReference type="SAM" id="MobiDB-lite"/>
    </source>
</evidence>
<evidence type="ECO:0000313" key="3">
    <source>
        <dbReference type="Proteomes" id="UP000271098"/>
    </source>
</evidence>
<proteinExistence type="predicted"/>
<dbReference type="OrthoDB" id="5857678at2759"/>
<reference evidence="4" key="1">
    <citation type="submission" date="2016-06" db="UniProtKB">
        <authorList>
            <consortium name="WormBaseParasite"/>
        </authorList>
    </citation>
    <scope>IDENTIFICATION</scope>
</reference>
<evidence type="ECO:0000313" key="2">
    <source>
        <dbReference type="EMBL" id="VDN24428.1"/>
    </source>
</evidence>
<keyword evidence="3" id="KW-1185">Reference proteome</keyword>
<feature type="compositionally biased region" description="Basic and acidic residues" evidence="1">
    <location>
        <begin position="244"/>
        <end position="257"/>
    </location>
</feature>
<dbReference type="WBParaSite" id="GPUH_0001461301-mRNA-1">
    <property type="protein sequence ID" value="GPUH_0001461301-mRNA-1"/>
    <property type="gene ID" value="GPUH_0001461301"/>
</dbReference>